<feature type="transmembrane region" description="Helical" evidence="1">
    <location>
        <begin position="93"/>
        <end position="117"/>
    </location>
</feature>
<protein>
    <submittedName>
        <fullName evidence="2">Uncharacterized protein</fullName>
    </submittedName>
</protein>
<organism evidence="2 3">
    <name type="scientific">Sulfurospirillum barnesii (strain ATCC 700032 / DSM 10660 / SES-3)</name>
    <dbReference type="NCBI Taxonomy" id="760154"/>
    <lineage>
        <taxon>Bacteria</taxon>
        <taxon>Pseudomonadati</taxon>
        <taxon>Campylobacterota</taxon>
        <taxon>Epsilonproteobacteria</taxon>
        <taxon>Campylobacterales</taxon>
        <taxon>Sulfurospirillaceae</taxon>
        <taxon>Sulfurospirillum</taxon>
    </lineage>
</organism>
<gene>
    <name evidence="2" type="ordered locus">Sulba_2302</name>
</gene>
<dbReference type="EMBL" id="CP003333">
    <property type="protein sequence ID" value="AFL69577.1"/>
    <property type="molecule type" value="Genomic_DNA"/>
</dbReference>
<keyword evidence="3" id="KW-1185">Reference proteome</keyword>
<dbReference type="AlphaFoldDB" id="I3Y053"/>
<dbReference type="Proteomes" id="UP000006176">
    <property type="component" value="Chromosome"/>
</dbReference>
<accession>I3Y053</accession>
<feature type="transmembrane region" description="Helical" evidence="1">
    <location>
        <begin position="49"/>
        <end position="73"/>
    </location>
</feature>
<keyword evidence="1" id="KW-0812">Transmembrane</keyword>
<evidence type="ECO:0000256" key="1">
    <source>
        <dbReference type="SAM" id="Phobius"/>
    </source>
</evidence>
<dbReference type="HOGENOM" id="CLU_1694617_0_0_7"/>
<proteinExistence type="predicted"/>
<dbReference type="KEGG" id="sba:Sulba_2302"/>
<evidence type="ECO:0000313" key="3">
    <source>
        <dbReference type="Proteomes" id="UP000006176"/>
    </source>
</evidence>
<dbReference type="RefSeq" id="WP_014770440.1">
    <property type="nucleotide sequence ID" value="NC_018002.1"/>
</dbReference>
<dbReference type="STRING" id="760154.Sulba_2302"/>
<name>I3Y053_SULBS</name>
<sequence>MFKTFREDVWNISDEETKSIKSKEILLKEYEHINKLVEEKAQFTSNLTLLIISGTGILFWNVVQGVVSILKYFSENKDSKKMVEFMQDNLPSFVEVVIESAFIFAVFFAFMCFFDLWNKQRLINRKVLILNLLKHNKEQSSIKTLLLNRKERQCK</sequence>
<keyword evidence="1" id="KW-1133">Transmembrane helix</keyword>
<keyword evidence="1" id="KW-0472">Membrane</keyword>
<reference evidence="2 3" key="1">
    <citation type="submission" date="2012-06" db="EMBL/GenBank/DDBJ databases">
        <title>Complete sequence of Sulfurospirillum barnesii SES-3.</title>
        <authorList>
            <consortium name="US DOE Joint Genome Institute"/>
            <person name="Lucas S."/>
            <person name="Han J."/>
            <person name="Lapidus A."/>
            <person name="Cheng J.-F."/>
            <person name="Goodwin L."/>
            <person name="Pitluck S."/>
            <person name="Peters L."/>
            <person name="Ovchinnikova G."/>
            <person name="Lu M."/>
            <person name="Detter J.C."/>
            <person name="Han C."/>
            <person name="Tapia R."/>
            <person name="Land M."/>
            <person name="Hauser L."/>
            <person name="Kyrpides N."/>
            <person name="Ivanova N."/>
            <person name="Pagani I."/>
            <person name="Stolz J."/>
            <person name="Arkin A."/>
            <person name="Dehal P."/>
            <person name="Oremland R."/>
            <person name="Saltikov C."/>
            <person name="Basu P."/>
            <person name="Hollibaugh J."/>
            <person name="Newman D."/>
            <person name="Stolyar S."/>
            <person name="Hazen T."/>
            <person name="Woyke T."/>
        </authorList>
    </citation>
    <scope>NUCLEOTIDE SEQUENCE [LARGE SCALE GENOMIC DNA]</scope>
    <source>
        <strain evidence="3">ATCC 700032 / DSM 10660 / SES-3</strain>
    </source>
</reference>
<dbReference type="PATRIC" id="fig|760154.4.peg.2306"/>
<evidence type="ECO:0000313" key="2">
    <source>
        <dbReference type="EMBL" id="AFL69577.1"/>
    </source>
</evidence>